<organism evidence="15 16">
    <name type="scientific">Orchesella dallaii</name>
    <dbReference type="NCBI Taxonomy" id="48710"/>
    <lineage>
        <taxon>Eukaryota</taxon>
        <taxon>Metazoa</taxon>
        <taxon>Ecdysozoa</taxon>
        <taxon>Arthropoda</taxon>
        <taxon>Hexapoda</taxon>
        <taxon>Collembola</taxon>
        <taxon>Entomobryomorpha</taxon>
        <taxon>Entomobryoidea</taxon>
        <taxon>Orchesellidae</taxon>
        <taxon>Orchesellinae</taxon>
        <taxon>Orchesella</taxon>
    </lineage>
</organism>
<comment type="subcellular location">
    <subcellularLocation>
        <location evidence="2">Mitochondrion inner membrane</location>
        <topology evidence="2">Single-pass membrane protein</topology>
        <orientation evidence="2">Matrix side</orientation>
    </subcellularLocation>
</comment>
<evidence type="ECO:0000256" key="14">
    <source>
        <dbReference type="ARBA" id="ARBA00032688"/>
    </source>
</evidence>
<evidence type="ECO:0000256" key="7">
    <source>
        <dbReference type="ARBA" id="ARBA00022692"/>
    </source>
</evidence>
<dbReference type="InterPro" id="IPR012576">
    <property type="entry name" value="NDUFB3"/>
</dbReference>
<evidence type="ECO:0000313" key="16">
    <source>
        <dbReference type="Proteomes" id="UP001642540"/>
    </source>
</evidence>
<evidence type="ECO:0000256" key="11">
    <source>
        <dbReference type="ARBA" id="ARBA00023128"/>
    </source>
</evidence>
<keyword evidence="11" id="KW-0496">Mitochondrion</keyword>
<evidence type="ECO:0000256" key="13">
    <source>
        <dbReference type="ARBA" id="ARBA00030217"/>
    </source>
</evidence>
<comment type="similarity">
    <text evidence="3">Belongs to the complex I NDUFB3 subunit family.</text>
</comment>
<evidence type="ECO:0000256" key="9">
    <source>
        <dbReference type="ARBA" id="ARBA00022982"/>
    </source>
</evidence>
<keyword evidence="10" id="KW-1133">Transmembrane helix</keyword>
<proteinExistence type="inferred from homology"/>
<comment type="function">
    <text evidence="1">Accessory subunit of the mitochondrial membrane respiratory chain NADH dehydrogenase (Complex I), that is believed not to be involved in catalysis. Complex I functions in the transfer of electrons from NADH to the respiratory chain. The immediate electron acceptor for the enzyme is believed to be ubiquinone.</text>
</comment>
<keyword evidence="6" id="KW-0679">Respiratory chain</keyword>
<accession>A0ABP1QFH0</accession>
<keyword evidence="12" id="KW-0472">Membrane</keyword>
<protein>
    <recommendedName>
        <fullName evidence="4">NADH dehydrogenase [ubiquinone] 1 beta subcomplex subunit 3</fullName>
    </recommendedName>
    <alternativeName>
        <fullName evidence="13">Complex I-B12</fullName>
    </alternativeName>
    <alternativeName>
        <fullName evidence="14">NADH-ubiquinone oxidoreductase B12 subunit</fullName>
    </alternativeName>
</protein>
<evidence type="ECO:0000256" key="6">
    <source>
        <dbReference type="ARBA" id="ARBA00022660"/>
    </source>
</evidence>
<keyword evidence="9" id="KW-0249">Electron transport</keyword>
<reference evidence="15 16" key="1">
    <citation type="submission" date="2024-08" db="EMBL/GenBank/DDBJ databases">
        <authorList>
            <person name="Cucini C."/>
            <person name="Frati F."/>
        </authorList>
    </citation>
    <scope>NUCLEOTIDE SEQUENCE [LARGE SCALE GENOMIC DNA]</scope>
</reference>
<keyword evidence="5" id="KW-0813">Transport</keyword>
<keyword evidence="16" id="KW-1185">Reference proteome</keyword>
<keyword evidence="8" id="KW-0999">Mitochondrion inner membrane</keyword>
<evidence type="ECO:0000256" key="3">
    <source>
        <dbReference type="ARBA" id="ARBA00005667"/>
    </source>
</evidence>
<evidence type="ECO:0000256" key="5">
    <source>
        <dbReference type="ARBA" id="ARBA00022448"/>
    </source>
</evidence>
<evidence type="ECO:0000256" key="8">
    <source>
        <dbReference type="ARBA" id="ARBA00022792"/>
    </source>
</evidence>
<dbReference type="Pfam" id="PF08122">
    <property type="entry name" value="NDUF_B12"/>
    <property type="match status" value="1"/>
</dbReference>
<keyword evidence="7" id="KW-0812">Transmembrane</keyword>
<dbReference type="PANTHER" id="PTHR15082">
    <property type="entry name" value="NADH-UBIQUINONE OXIDOREDUCTASE B12 SUBUNIT"/>
    <property type="match status" value="1"/>
</dbReference>
<evidence type="ECO:0000256" key="2">
    <source>
        <dbReference type="ARBA" id="ARBA00004298"/>
    </source>
</evidence>
<evidence type="ECO:0000256" key="4">
    <source>
        <dbReference type="ARBA" id="ARBA00018680"/>
    </source>
</evidence>
<comment type="caution">
    <text evidence="15">The sequence shown here is derived from an EMBL/GenBank/DDBJ whole genome shotgun (WGS) entry which is preliminary data.</text>
</comment>
<dbReference type="EMBL" id="CAXLJM020000028">
    <property type="protein sequence ID" value="CAL8097431.1"/>
    <property type="molecule type" value="Genomic_DNA"/>
</dbReference>
<dbReference type="PANTHER" id="PTHR15082:SF2">
    <property type="entry name" value="NADH DEHYDROGENASE [UBIQUINONE] 1 BETA SUBCOMPLEX SUBUNIT 3"/>
    <property type="match status" value="1"/>
</dbReference>
<sequence length="100" mass="11097">MGGGGHHHTPKVPDYKIYKVEDIPELMGVKRALAAKGLKDPWLRNEVWKYDPKIKGTMRQTLRSTFGRGMAVGLGLAVVTTIIEKVMEDKDHGHGHAEGH</sequence>
<gene>
    <name evidence="15" type="ORF">ODALV1_LOCUS9642</name>
</gene>
<dbReference type="Proteomes" id="UP001642540">
    <property type="component" value="Unassembled WGS sequence"/>
</dbReference>
<evidence type="ECO:0000313" key="15">
    <source>
        <dbReference type="EMBL" id="CAL8097431.1"/>
    </source>
</evidence>
<evidence type="ECO:0000256" key="12">
    <source>
        <dbReference type="ARBA" id="ARBA00023136"/>
    </source>
</evidence>
<name>A0ABP1QFH0_9HEXA</name>
<evidence type="ECO:0000256" key="10">
    <source>
        <dbReference type="ARBA" id="ARBA00022989"/>
    </source>
</evidence>
<evidence type="ECO:0000256" key="1">
    <source>
        <dbReference type="ARBA" id="ARBA00003195"/>
    </source>
</evidence>